<keyword evidence="2" id="KW-1185">Reference proteome</keyword>
<protein>
    <submittedName>
        <fullName evidence="1">Uncharacterized protein</fullName>
    </submittedName>
</protein>
<dbReference type="OrthoDB" id="10279570at2759"/>
<evidence type="ECO:0000313" key="1">
    <source>
        <dbReference type="EMBL" id="CBY18868.1"/>
    </source>
</evidence>
<evidence type="ECO:0000313" key="2">
    <source>
        <dbReference type="Proteomes" id="UP000001307"/>
    </source>
</evidence>
<dbReference type="EMBL" id="FN653028">
    <property type="protein sequence ID" value="CBY18868.1"/>
    <property type="molecule type" value="Genomic_DNA"/>
</dbReference>
<dbReference type="Proteomes" id="UP000001307">
    <property type="component" value="Unassembled WGS sequence"/>
</dbReference>
<accession>E4X845</accession>
<reference evidence="1" key="1">
    <citation type="journal article" date="2010" name="Science">
        <title>Plasticity of animal genome architecture unmasked by rapid evolution of a pelagic tunicate.</title>
        <authorList>
            <person name="Denoeud F."/>
            <person name="Henriet S."/>
            <person name="Mungpakdee S."/>
            <person name="Aury J.M."/>
            <person name="Da Silva C."/>
            <person name="Brinkmann H."/>
            <person name="Mikhaleva J."/>
            <person name="Olsen L.C."/>
            <person name="Jubin C."/>
            <person name="Canestro C."/>
            <person name="Bouquet J.M."/>
            <person name="Danks G."/>
            <person name="Poulain J."/>
            <person name="Campsteijn C."/>
            <person name="Adamski M."/>
            <person name="Cross I."/>
            <person name="Yadetie F."/>
            <person name="Muffato M."/>
            <person name="Louis A."/>
            <person name="Butcher S."/>
            <person name="Tsagkogeorga G."/>
            <person name="Konrad A."/>
            <person name="Singh S."/>
            <person name="Jensen M.F."/>
            <person name="Cong E.H."/>
            <person name="Eikeseth-Otteraa H."/>
            <person name="Noel B."/>
            <person name="Anthouard V."/>
            <person name="Porcel B.M."/>
            <person name="Kachouri-Lafond R."/>
            <person name="Nishino A."/>
            <person name="Ugolini M."/>
            <person name="Chourrout P."/>
            <person name="Nishida H."/>
            <person name="Aasland R."/>
            <person name="Huzurbazar S."/>
            <person name="Westhof E."/>
            <person name="Delsuc F."/>
            <person name="Lehrach H."/>
            <person name="Reinhardt R."/>
            <person name="Weissenbach J."/>
            <person name="Roy S.W."/>
            <person name="Artiguenave F."/>
            <person name="Postlethwait J.H."/>
            <person name="Manak J.R."/>
            <person name="Thompson E.M."/>
            <person name="Jaillon O."/>
            <person name="Du Pasquier L."/>
            <person name="Boudinot P."/>
            <person name="Liberles D.A."/>
            <person name="Volff J.N."/>
            <person name="Philippe H."/>
            <person name="Lenhard B."/>
            <person name="Roest Crollius H."/>
            <person name="Wincker P."/>
            <person name="Chourrout D."/>
        </authorList>
    </citation>
    <scope>NUCLEOTIDE SEQUENCE [LARGE SCALE GENOMIC DNA]</scope>
</reference>
<organism evidence="1">
    <name type="scientific">Oikopleura dioica</name>
    <name type="common">Tunicate</name>
    <dbReference type="NCBI Taxonomy" id="34765"/>
    <lineage>
        <taxon>Eukaryota</taxon>
        <taxon>Metazoa</taxon>
        <taxon>Chordata</taxon>
        <taxon>Tunicata</taxon>
        <taxon>Appendicularia</taxon>
        <taxon>Copelata</taxon>
        <taxon>Oikopleuridae</taxon>
        <taxon>Oikopleura</taxon>
    </lineage>
</organism>
<sequence length="178" mass="21247">MNELPYVIRRKIFEKISKQKPKIKWFYPSGLPRETSNEIETLQNQLKFCLVYPEFLNKLDLNTKNLPLKCLNLLHYFPEYSSTAQKEIRARLRNDAKAFEHIVHEDGSWEVHSWTITDIIGDREQHSDWVFRYYCEYLAFLVDLSLVQLEDSSSLMEFARKNKFKKSEKFLADALLFS</sequence>
<proteinExistence type="predicted"/>
<gene>
    <name evidence="1" type="ORF">GSOID_T00003737001</name>
</gene>
<dbReference type="AlphaFoldDB" id="E4X845"/>
<name>E4X845_OIKDI</name>
<dbReference type="InParanoid" id="E4X845"/>